<keyword evidence="10" id="KW-1185">Reference proteome</keyword>
<dbReference type="PANTHER" id="PTHR33711">
    <property type="entry name" value="DIOXYGENASE, PUTATIVE (AFU_ORTHOLOGUE AFUA_2G02910)-RELATED"/>
    <property type="match status" value="1"/>
</dbReference>
<evidence type="ECO:0000256" key="1">
    <source>
        <dbReference type="ARBA" id="ARBA00001965"/>
    </source>
</evidence>
<proteinExistence type="inferred from homology"/>
<dbReference type="Gene3D" id="2.60.130.10">
    <property type="entry name" value="Aromatic compound dioxygenase"/>
    <property type="match status" value="1"/>
</dbReference>
<comment type="caution">
    <text evidence="9">The sequence shown here is derived from an EMBL/GenBank/DDBJ whole genome shotgun (WGS) entry which is preliminary data.</text>
</comment>
<dbReference type="RefSeq" id="WP_037800870.1">
    <property type="nucleotide sequence ID" value="NZ_JBHSPX010000008.1"/>
</dbReference>
<evidence type="ECO:0000256" key="4">
    <source>
        <dbReference type="ARBA" id="ARBA00022964"/>
    </source>
</evidence>
<organism evidence="9 10">
    <name type="scientific">Streptomyces ochraceiscleroticus</name>
    <dbReference type="NCBI Taxonomy" id="47761"/>
    <lineage>
        <taxon>Bacteria</taxon>
        <taxon>Bacillati</taxon>
        <taxon>Actinomycetota</taxon>
        <taxon>Actinomycetes</taxon>
        <taxon>Kitasatosporales</taxon>
        <taxon>Streptomycetaceae</taxon>
        <taxon>Streptomyces</taxon>
    </lineage>
</organism>
<keyword evidence="3" id="KW-0479">Metal-binding</keyword>
<keyword evidence="5" id="KW-0560">Oxidoreductase</keyword>
<comment type="cofactor">
    <cofactor evidence="1">
        <name>Fe(3+)</name>
        <dbReference type="ChEBI" id="CHEBI:29034"/>
    </cofactor>
</comment>
<dbReference type="Pfam" id="PF04444">
    <property type="entry name" value="Dioxygenase_N"/>
    <property type="match status" value="1"/>
</dbReference>
<reference evidence="10" key="1">
    <citation type="journal article" date="2019" name="Int. J. Syst. Evol. Microbiol.">
        <title>The Global Catalogue of Microorganisms (GCM) 10K type strain sequencing project: providing services to taxonomists for standard genome sequencing and annotation.</title>
        <authorList>
            <consortium name="The Broad Institute Genomics Platform"/>
            <consortium name="The Broad Institute Genome Sequencing Center for Infectious Disease"/>
            <person name="Wu L."/>
            <person name="Ma J."/>
        </authorList>
    </citation>
    <scope>NUCLEOTIDE SEQUENCE [LARGE SCALE GENOMIC DNA]</scope>
    <source>
        <strain evidence="10">CGMCC 1.15180</strain>
    </source>
</reference>
<dbReference type="InterPro" id="IPR015889">
    <property type="entry name" value="Intradiol_dOase_core"/>
</dbReference>
<evidence type="ECO:0000256" key="3">
    <source>
        <dbReference type="ARBA" id="ARBA00022723"/>
    </source>
</evidence>
<evidence type="ECO:0000259" key="8">
    <source>
        <dbReference type="PROSITE" id="PS00083"/>
    </source>
</evidence>
<keyword evidence="4 9" id="KW-0223">Dioxygenase</keyword>
<accession>A0ABW1MS24</accession>
<dbReference type="EMBL" id="JBHSPX010000008">
    <property type="protein sequence ID" value="MFC6066441.1"/>
    <property type="molecule type" value="Genomic_DNA"/>
</dbReference>
<comment type="similarity">
    <text evidence="2">Belongs to the intradiol ring-cleavage dioxygenase family.</text>
</comment>
<dbReference type="InterPro" id="IPR007535">
    <property type="entry name" value="Catechol_dOase_N"/>
</dbReference>
<dbReference type="Proteomes" id="UP001596139">
    <property type="component" value="Unassembled WGS sequence"/>
</dbReference>
<evidence type="ECO:0000313" key="9">
    <source>
        <dbReference type="EMBL" id="MFC6066441.1"/>
    </source>
</evidence>
<dbReference type="InterPro" id="IPR000627">
    <property type="entry name" value="Intradiol_dOase_C"/>
</dbReference>
<feature type="region of interest" description="Disordered" evidence="7">
    <location>
        <begin position="97"/>
        <end position="116"/>
    </location>
</feature>
<evidence type="ECO:0000256" key="6">
    <source>
        <dbReference type="ARBA" id="ARBA00023004"/>
    </source>
</evidence>
<evidence type="ECO:0000256" key="7">
    <source>
        <dbReference type="SAM" id="MobiDB-lite"/>
    </source>
</evidence>
<dbReference type="GO" id="GO:0051213">
    <property type="term" value="F:dioxygenase activity"/>
    <property type="evidence" value="ECO:0007669"/>
    <property type="project" value="UniProtKB-KW"/>
</dbReference>
<dbReference type="PANTHER" id="PTHR33711:SF7">
    <property type="entry name" value="INTRADIOL RING-CLEAVAGE DIOXYGENASES DOMAIN-CONTAINING PROTEIN-RELATED"/>
    <property type="match status" value="1"/>
</dbReference>
<dbReference type="PROSITE" id="PS00083">
    <property type="entry name" value="INTRADIOL_DIOXYGENAS"/>
    <property type="match status" value="1"/>
</dbReference>
<dbReference type="SUPFAM" id="SSF49482">
    <property type="entry name" value="Aromatic compound dioxygenase"/>
    <property type="match status" value="1"/>
</dbReference>
<name>A0ABW1MS24_9ACTN</name>
<dbReference type="Pfam" id="PF00775">
    <property type="entry name" value="Dioxygenase_C"/>
    <property type="match status" value="1"/>
</dbReference>
<dbReference type="InterPro" id="IPR050770">
    <property type="entry name" value="Intradiol_RC_Dioxygenase"/>
</dbReference>
<gene>
    <name evidence="9" type="ORF">ACFP4F_28385</name>
</gene>
<protein>
    <submittedName>
        <fullName evidence="9">Dioxygenase</fullName>
    </submittedName>
</protein>
<evidence type="ECO:0000256" key="2">
    <source>
        <dbReference type="ARBA" id="ARBA00007825"/>
    </source>
</evidence>
<evidence type="ECO:0000256" key="5">
    <source>
        <dbReference type="ARBA" id="ARBA00023002"/>
    </source>
</evidence>
<evidence type="ECO:0000313" key="10">
    <source>
        <dbReference type="Proteomes" id="UP001596139"/>
    </source>
</evidence>
<keyword evidence="6" id="KW-0408">Iron</keyword>
<sequence>MVLPSLSSASSAEEAELDRLRTEVLDRIKAADPRLAEVVRAAVTHLHAFVREVRPTEEEWLAGLDFLVRTGHACTDTRNEFILLSDMLGLTSAVDEVNHAGPPEATPSSVEGPFHSPAPPRPLGAWLAEGPERERGRPMVVHGRVTDCAGTPLAEATVDVWQADDAGHYDTQDQAQPPGNLRALLTTGEDGSYWFRSVLPSSYPVPTDGPVGELLTALGRHPMRPAHIHLRVEAAGHRPVTTHVFVAGDPYLDSDAAFAVKDALVVDPVECDDSDAAERWSMKEPFLDFAFDVRLVPLPEVAR</sequence>
<feature type="domain" description="Intradiol ring-cleavage dioxygenases" evidence="8">
    <location>
        <begin position="141"/>
        <end position="169"/>
    </location>
</feature>